<comment type="caution">
    <text evidence="3">The sequence shown here is derived from an EMBL/GenBank/DDBJ whole genome shotgun (WGS) entry which is preliminary data.</text>
</comment>
<keyword evidence="2" id="KW-1133">Transmembrane helix</keyword>
<organism evidence="3 4">
    <name type="scientific">Fusarium sarcochroum</name>
    <dbReference type="NCBI Taxonomy" id="1208366"/>
    <lineage>
        <taxon>Eukaryota</taxon>
        <taxon>Fungi</taxon>
        <taxon>Dikarya</taxon>
        <taxon>Ascomycota</taxon>
        <taxon>Pezizomycotina</taxon>
        <taxon>Sordariomycetes</taxon>
        <taxon>Hypocreomycetidae</taxon>
        <taxon>Hypocreales</taxon>
        <taxon>Nectriaceae</taxon>
        <taxon>Fusarium</taxon>
        <taxon>Fusarium lateritium species complex</taxon>
    </lineage>
</organism>
<evidence type="ECO:0000256" key="1">
    <source>
        <dbReference type="SAM" id="MobiDB-lite"/>
    </source>
</evidence>
<gene>
    <name evidence="3" type="ORF">FSARC_617</name>
</gene>
<feature type="transmembrane region" description="Helical" evidence="2">
    <location>
        <begin position="126"/>
        <end position="143"/>
    </location>
</feature>
<protein>
    <submittedName>
        <fullName evidence="3">Uncharacterized protein</fullName>
    </submittedName>
</protein>
<feature type="transmembrane region" description="Helical" evidence="2">
    <location>
        <begin position="175"/>
        <end position="198"/>
    </location>
</feature>
<keyword evidence="2" id="KW-0812">Transmembrane</keyword>
<proteinExistence type="predicted"/>
<evidence type="ECO:0000313" key="4">
    <source>
        <dbReference type="Proteomes" id="UP000622797"/>
    </source>
</evidence>
<name>A0A8H4XF91_9HYPO</name>
<reference evidence="3" key="2">
    <citation type="submission" date="2020-05" db="EMBL/GenBank/DDBJ databases">
        <authorList>
            <person name="Kim H.-S."/>
            <person name="Proctor R.H."/>
            <person name="Brown D.W."/>
        </authorList>
    </citation>
    <scope>NUCLEOTIDE SEQUENCE</scope>
    <source>
        <strain evidence="3">NRRL 20472</strain>
    </source>
</reference>
<feature type="region of interest" description="Disordered" evidence="1">
    <location>
        <begin position="254"/>
        <end position="276"/>
    </location>
</feature>
<keyword evidence="4" id="KW-1185">Reference proteome</keyword>
<accession>A0A8H4XF91</accession>
<keyword evidence="2" id="KW-0472">Membrane</keyword>
<dbReference type="Proteomes" id="UP000622797">
    <property type="component" value="Unassembled WGS sequence"/>
</dbReference>
<evidence type="ECO:0000256" key="2">
    <source>
        <dbReference type="SAM" id="Phobius"/>
    </source>
</evidence>
<sequence>MGSAAASSPNTSRWEVFFSAMVEQNAHPPTQNKPGSWSRSPSALYSLVWKACELLPGSWQGDFIESSPQAMLTSVILDLGSATFQAILTGLDERQEMEPGREISSYLKELIDLPIKDRPPGGPFKPVAICLLGLMLVWWISLAHMARRAVLSITLYCIGRVGVGDLTLSRQQARLIAFLVLLVGPQVLNCTILIVIIACYTSEHIWGTPAYLDSTMGLDSYRIYQKHNPTADKALKAHHELIGPAISLGDSGKRSNISRYDMEPASKPNTGKDSSDPFGLESLVKSLSLVTPSDKKQSMGSVSLEIKDLRKGLRELQQEWDAIYDILKISAATTEQVALICEDADRSISMETQNWLANCTAI</sequence>
<dbReference type="AlphaFoldDB" id="A0A8H4XF91"/>
<reference evidence="3" key="1">
    <citation type="journal article" date="2020" name="BMC Genomics">
        <title>Correction to: Identification and distribution of gene clusters required for synthesis of sphingolipid metabolism inhibitors in diverse species of the filamentous fungus Fusarium.</title>
        <authorList>
            <person name="Kim H.S."/>
            <person name="Lohmar J.M."/>
            <person name="Busman M."/>
            <person name="Brown D.W."/>
            <person name="Naumann T.A."/>
            <person name="Divon H.H."/>
            <person name="Lysoe E."/>
            <person name="Uhlig S."/>
            <person name="Proctor R.H."/>
        </authorList>
    </citation>
    <scope>NUCLEOTIDE SEQUENCE</scope>
    <source>
        <strain evidence="3">NRRL 20472</strain>
    </source>
</reference>
<evidence type="ECO:0000313" key="3">
    <source>
        <dbReference type="EMBL" id="KAF4972948.1"/>
    </source>
</evidence>
<dbReference type="EMBL" id="JABEXW010000038">
    <property type="protein sequence ID" value="KAF4972948.1"/>
    <property type="molecule type" value="Genomic_DNA"/>
</dbReference>
<dbReference type="OrthoDB" id="10588524at2759"/>